<accession>A0A8S3B9X4</accession>
<evidence type="ECO:0000313" key="1">
    <source>
        <dbReference type="EMBL" id="CAF4810644.1"/>
    </source>
</evidence>
<name>A0A8S3B9X4_9BILA</name>
<dbReference type="Proteomes" id="UP000676336">
    <property type="component" value="Unassembled WGS sequence"/>
</dbReference>
<proteinExistence type="predicted"/>
<protein>
    <submittedName>
        <fullName evidence="1">Uncharacterized protein</fullName>
    </submittedName>
</protein>
<feature type="non-terminal residue" evidence="1">
    <location>
        <position position="60"/>
    </location>
</feature>
<organism evidence="1 2">
    <name type="scientific">Rotaria magnacalcarata</name>
    <dbReference type="NCBI Taxonomy" id="392030"/>
    <lineage>
        <taxon>Eukaryota</taxon>
        <taxon>Metazoa</taxon>
        <taxon>Spiralia</taxon>
        <taxon>Gnathifera</taxon>
        <taxon>Rotifera</taxon>
        <taxon>Eurotatoria</taxon>
        <taxon>Bdelloidea</taxon>
        <taxon>Philodinida</taxon>
        <taxon>Philodinidae</taxon>
        <taxon>Rotaria</taxon>
    </lineage>
</organism>
<dbReference type="EMBL" id="CAJOBI010150949">
    <property type="protein sequence ID" value="CAF4810644.1"/>
    <property type="molecule type" value="Genomic_DNA"/>
</dbReference>
<sequence>MKPRQNEFKQPMFDIKVDLDEISLNINRDQYSDLLDLLEVRDYLSLQSKYIKYRIKNDVD</sequence>
<dbReference type="AlphaFoldDB" id="A0A8S3B9X4"/>
<evidence type="ECO:0000313" key="2">
    <source>
        <dbReference type="Proteomes" id="UP000676336"/>
    </source>
</evidence>
<comment type="caution">
    <text evidence="1">The sequence shown here is derived from an EMBL/GenBank/DDBJ whole genome shotgun (WGS) entry which is preliminary data.</text>
</comment>
<gene>
    <name evidence="1" type="ORF">SMN809_LOCUS47578</name>
</gene>
<reference evidence="1" key="1">
    <citation type="submission" date="2021-02" db="EMBL/GenBank/DDBJ databases">
        <authorList>
            <person name="Nowell W R."/>
        </authorList>
    </citation>
    <scope>NUCLEOTIDE SEQUENCE</scope>
</reference>